<feature type="non-terminal residue" evidence="4">
    <location>
        <position position="211"/>
    </location>
</feature>
<feature type="domain" description="Nudix hydrolase" evidence="3">
    <location>
        <begin position="90"/>
        <end position="211"/>
    </location>
</feature>
<sequence length="211" mass="23622">FAEHLKKYEDVFTFPIDHLWESNFGYYLTLHPLLRAPSERTEAVGEVISSLSGELIPGIRNELYPVSSSFGAPAYLSLERAAAPYFGIRAYAIHMNGYVERGDEKLMWVAKRSHAKTTYPGKLDHLVAGGLPHGISCRENLVKECKEEAGIPLSISSRAVPVGALSYLDIDGYRLERDVLFCYDLKLPDDFTPTNEDGEVESFMLMPMSQV</sequence>
<evidence type="ECO:0000259" key="3">
    <source>
        <dbReference type="PROSITE" id="PS51462"/>
    </source>
</evidence>
<dbReference type="EMBL" id="AUSU01008396">
    <property type="protein sequence ID" value="EPS59392.1"/>
    <property type="molecule type" value="Genomic_DNA"/>
</dbReference>
<dbReference type="OrthoDB" id="10261522at2759"/>
<dbReference type="SUPFAM" id="SSF55811">
    <property type="entry name" value="Nudix"/>
    <property type="match status" value="1"/>
</dbReference>
<dbReference type="GO" id="GO:0044715">
    <property type="term" value="F:8-oxo-dGDP phosphatase activity"/>
    <property type="evidence" value="ECO:0007669"/>
    <property type="project" value="TreeGrafter"/>
</dbReference>
<comment type="function">
    <text evidence="1">Probably mediates the hydrolysis of some nucleoside diphosphate derivatives.</text>
</comment>
<comment type="similarity">
    <text evidence="2">Belongs to the Nudix hydrolase family.</text>
</comment>
<dbReference type="AlphaFoldDB" id="S8DIU6"/>
<evidence type="ECO:0000256" key="2">
    <source>
        <dbReference type="ARBA" id="ARBA00005582"/>
    </source>
</evidence>
<dbReference type="FunFam" id="3.90.79.10:FF:000019">
    <property type="entry name" value="Thiamin pyrophosphokinase, putative"/>
    <property type="match status" value="1"/>
</dbReference>
<comment type="caution">
    <text evidence="4">The sequence shown here is derived from an EMBL/GenBank/DDBJ whole genome shotgun (WGS) entry which is preliminary data.</text>
</comment>
<organism evidence="4 5">
    <name type="scientific">Genlisea aurea</name>
    <dbReference type="NCBI Taxonomy" id="192259"/>
    <lineage>
        <taxon>Eukaryota</taxon>
        <taxon>Viridiplantae</taxon>
        <taxon>Streptophyta</taxon>
        <taxon>Embryophyta</taxon>
        <taxon>Tracheophyta</taxon>
        <taxon>Spermatophyta</taxon>
        <taxon>Magnoliopsida</taxon>
        <taxon>eudicotyledons</taxon>
        <taxon>Gunneridae</taxon>
        <taxon>Pentapetalae</taxon>
        <taxon>asterids</taxon>
        <taxon>lamiids</taxon>
        <taxon>Lamiales</taxon>
        <taxon>Lentibulariaceae</taxon>
        <taxon>Genlisea</taxon>
    </lineage>
</organism>
<dbReference type="InterPro" id="IPR000086">
    <property type="entry name" value="NUDIX_hydrolase_dom"/>
</dbReference>
<evidence type="ECO:0000256" key="1">
    <source>
        <dbReference type="ARBA" id="ARBA00003778"/>
    </source>
</evidence>
<dbReference type="PROSITE" id="PS51462">
    <property type="entry name" value="NUDIX"/>
    <property type="match status" value="1"/>
</dbReference>
<accession>S8DIU6</accession>
<protein>
    <recommendedName>
        <fullName evidence="3">Nudix hydrolase domain-containing protein</fullName>
    </recommendedName>
</protein>
<feature type="non-terminal residue" evidence="4">
    <location>
        <position position="1"/>
    </location>
</feature>
<dbReference type="InterPro" id="IPR031804">
    <property type="entry name" value="DUF4743"/>
</dbReference>
<evidence type="ECO:0000313" key="4">
    <source>
        <dbReference type="EMBL" id="EPS59392.1"/>
    </source>
</evidence>
<dbReference type="CDD" id="cd03676">
    <property type="entry name" value="NUDIX_Tnr3_like"/>
    <property type="match status" value="1"/>
</dbReference>
<name>S8DIU6_9LAMI</name>
<proteinExistence type="inferred from homology"/>
<dbReference type="Proteomes" id="UP000015453">
    <property type="component" value="Unassembled WGS sequence"/>
</dbReference>
<dbReference type="Pfam" id="PF00293">
    <property type="entry name" value="NUDIX"/>
    <property type="match status" value="1"/>
</dbReference>
<evidence type="ECO:0000313" key="5">
    <source>
        <dbReference type="Proteomes" id="UP000015453"/>
    </source>
</evidence>
<keyword evidence="5" id="KW-1185">Reference proteome</keyword>
<gene>
    <name evidence="4" type="ORF">M569_15416</name>
</gene>
<reference evidence="4 5" key="1">
    <citation type="journal article" date="2013" name="BMC Genomics">
        <title>The miniature genome of a carnivorous plant Genlisea aurea contains a low number of genes and short non-coding sequences.</title>
        <authorList>
            <person name="Leushkin E.V."/>
            <person name="Sutormin R.A."/>
            <person name="Nabieva E.R."/>
            <person name="Penin A.A."/>
            <person name="Kondrashov A.S."/>
            <person name="Logacheva M.D."/>
        </authorList>
    </citation>
    <scope>NUCLEOTIDE SEQUENCE [LARGE SCALE GENOMIC DNA]</scope>
</reference>
<dbReference type="Gene3D" id="3.90.79.10">
    <property type="entry name" value="Nucleoside Triphosphate Pyrophosphohydrolase"/>
    <property type="match status" value="1"/>
</dbReference>
<dbReference type="PANTHER" id="PTHR13622:SF8">
    <property type="entry name" value="THIAMIN PYROPHOSPHOKINASE 1"/>
    <property type="match status" value="1"/>
</dbReference>
<dbReference type="InterPro" id="IPR015797">
    <property type="entry name" value="NUDIX_hydrolase-like_dom_sf"/>
</dbReference>
<dbReference type="Pfam" id="PF15916">
    <property type="entry name" value="DUF4743"/>
    <property type="match status" value="1"/>
</dbReference>
<dbReference type="PANTHER" id="PTHR13622">
    <property type="entry name" value="THIAMIN PYROPHOSPHOKINASE"/>
    <property type="match status" value="1"/>
</dbReference>